<dbReference type="PANTHER" id="PTHR30006:SF2">
    <property type="entry name" value="ABC TRANSPORTER SUBSTRATE-BINDING PROTEIN"/>
    <property type="match status" value="1"/>
</dbReference>
<sequence>MMKTGLQTRLTAALVLAAASAAASSMAQASEVRVAWYGGNWGEAFKTCIADPFTARTGIRVIPEIGTSNTTLAKLRQQQARPTIDVAFLDGGISEIAQADGLLAELDPAAVTNMALLHPEAIYRDGRQQAFAVGAGYYSLGLTYNTSEITKAPESWEALWDPAYAGAVIVPSPANSAGVPFVVFLASISQTPLTDLSPVYQKLRRLDVTTYFDSSGAASNAFQSGEAVIGAHFNVGAWDLADKGLPIGFTVPKEGVWATDARLHLVKDAPQSENGKQFINQALTPEAASCLAERLYLGPAVKDAVVPEAVAAKMPWGPTGSIANLNLLDWTEVNSLRASITDAWNREVARQ</sequence>
<dbReference type="GO" id="GO:0015888">
    <property type="term" value="P:thiamine transport"/>
    <property type="evidence" value="ECO:0007669"/>
    <property type="project" value="TreeGrafter"/>
</dbReference>
<gene>
    <name evidence="3" type="ORF">EV686_101423</name>
</gene>
<comment type="caution">
    <text evidence="3">The sequence shown here is derived from an EMBL/GenBank/DDBJ whole genome shotgun (WGS) entry which is preliminary data.</text>
</comment>
<dbReference type="RefSeq" id="WP_243650703.1">
    <property type="nucleotide sequence ID" value="NZ_SMBX01000001.1"/>
</dbReference>
<reference evidence="3 4" key="1">
    <citation type="submission" date="2019-03" db="EMBL/GenBank/DDBJ databases">
        <title>Genomic Encyclopedia of Type Strains, Phase IV (KMG-IV): sequencing the most valuable type-strain genomes for metagenomic binning, comparative biology and taxonomic classification.</title>
        <authorList>
            <person name="Goeker M."/>
        </authorList>
    </citation>
    <scope>NUCLEOTIDE SEQUENCE [LARGE SCALE GENOMIC DNA]</scope>
    <source>
        <strain evidence="3 4">DSM 100048</strain>
    </source>
</reference>
<dbReference type="PANTHER" id="PTHR30006">
    <property type="entry name" value="THIAMINE-BINDING PERIPLASMIC PROTEIN-RELATED"/>
    <property type="match status" value="1"/>
</dbReference>
<keyword evidence="4" id="KW-1185">Reference proteome</keyword>
<evidence type="ECO:0000313" key="4">
    <source>
        <dbReference type="Proteomes" id="UP000294692"/>
    </source>
</evidence>
<protein>
    <submittedName>
        <fullName evidence="3">Putative spermidine/putrescine transport system substrate-binding protein</fullName>
    </submittedName>
</protein>
<dbReference type="GO" id="GO:0030975">
    <property type="term" value="F:thiamine binding"/>
    <property type="evidence" value="ECO:0007669"/>
    <property type="project" value="TreeGrafter"/>
</dbReference>
<keyword evidence="1 2" id="KW-0732">Signal</keyword>
<dbReference type="SUPFAM" id="SSF53850">
    <property type="entry name" value="Periplasmic binding protein-like II"/>
    <property type="match status" value="1"/>
</dbReference>
<organism evidence="3 4">
    <name type="scientific">Paracandidimonas soli</name>
    <dbReference type="NCBI Taxonomy" id="1917182"/>
    <lineage>
        <taxon>Bacteria</taxon>
        <taxon>Pseudomonadati</taxon>
        <taxon>Pseudomonadota</taxon>
        <taxon>Betaproteobacteria</taxon>
        <taxon>Burkholderiales</taxon>
        <taxon>Alcaligenaceae</taxon>
        <taxon>Paracandidimonas</taxon>
    </lineage>
</organism>
<dbReference type="Gene3D" id="3.40.190.10">
    <property type="entry name" value="Periplasmic binding protein-like II"/>
    <property type="match status" value="2"/>
</dbReference>
<feature type="chain" id="PRO_5020233224" evidence="2">
    <location>
        <begin position="30"/>
        <end position="351"/>
    </location>
</feature>
<feature type="signal peptide" evidence="2">
    <location>
        <begin position="1"/>
        <end position="29"/>
    </location>
</feature>
<dbReference type="Pfam" id="PF13416">
    <property type="entry name" value="SBP_bac_8"/>
    <property type="match status" value="1"/>
</dbReference>
<dbReference type="EMBL" id="SMBX01000001">
    <property type="protein sequence ID" value="TCV02963.1"/>
    <property type="molecule type" value="Genomic_DNA"/>
</dbReference>
<dbReference type="GO" id="GO:0030976">
    <property type="term" value="F:thiamine pyrophosphate binding"/>
    <property type="evidence" value="ECO:0007669"/>
    <property type="project" value="TreeGrafter"/>
</dbReference>
<accession>A0A4R3VG11</accession>
<evidence type="ECO:0000256" key="1">
    <source>
        <dbReference type="ARBA" id="ARBA00022729"/>
    </source>
</evidence>
<dbReference type="InterPro" id="IPR006059">
    <property type="entry name" value="SBP"/>
</dbReference>
<dbReference type="Proteomes" id="UP000294692">
    <property type="component" value="Unassembled WGS sequence"/>
</dbReference>
<dbReference type="GO" id="GO:0030288">
    <property type="term" value="C:outer membrane-bounded periplasmic space"/>
    <property type="evidence" value="ECO:0007669"/>
    <property type="project" value="TreeGrafter"/>
</dbReference>
<dbReference type="CDD" id="cd13589">
    <property type="entry name" value="PBP2_polyamine_RpCGA009"/>
    <property type="match status" value="1"/>
</dbReference>
<dbReference type="AlphaFoldDB" id="A0A4R3VG11"/>
<evidence type="ECO:0000256" key="2">
    <source>
        <dbReference type="SAM" id="SignalP"/>
    </source>
</evidence>
<proteinExistence type="predicted"/>
<name>A0A4R3VG11_9BURK</name>
<evidence type="ECO:0000313" key="3">
    <source>
        <dbReference type="EMBL" id="TCV02963.1"/>
    </source>
</evidence>